<proteinExistence type="predicted"/>
<protein>
    <submittedName>
        <fullName evidence="1">Uncharacterized protein</fullName>
    </submittedName>
</protein>
<dbReference type="AlphaFoldDB" id="A0A8K0P130"/>
<evidence type="ECO:0000313" key="2">
    <source>
        <dbReference type="Proteomes" id="UP000792457"/>
    </source>
</evidence>
<dbReference type="EMBL" id="KZ308317">
    <property type="protein sequence ID" value="KAG8227269.1"/>
    <property type="molecule type" value="Genomic_DNA"/>
</dbReference>
<evidence type="ECO:0000313" key="1">
    <source>
        <dbReference type="EMBL" id="KAG8227269.1"/>
    </source>
</evidence>
<gene>
    <name evidence="1" type="ORF">J437_LFUL012183</name>
</gene>
<name>A0A8K0P130_LADFU</name>
<sequence>MTAVLSDKIRLQRILLLYLTLYSQTGKLDLPKVEPRGNTLRDLPLYEYGSSPKGKVLVVQFPDPDNQFHNSTLDALRAKTEKSFENIGYEPLKWNGYEPKKANRKTFLDELKE</sequence>
<dbReference type="Proteomes" id="UP000792457">
    <property type="component" value="Unassembled WGS sequence"/>
</dbReference>
<feature type="non-terminal residue" evidence="1">
    <location>
        <position position="1"/>
    </location>
</feature>
<comment type="caution">
    <text evidence="1">The sequence shown here is derived from an EMBL/GenBank/DDBJ whole genome shotgun (WGS) entry which is preliminary data.</text>
</comment>
<reference evidence="1" key="1">
    <citation type="submission" date="2013-04" db="EMBL/GenBank/DDBJ databases">
        <authorList>
            <person name="Qu J."/>
            <person name="Murali S.C."/>
            <person name="Bandaranaike D."/>
            <person name="Bellair M."/>
            <person name="Blankenburg K."/>
            <person name="Chao H."/>
            <person name="Dinh H."/>
            <person name="Doddapaneni H."/>
            <person name="Downs B."/>
            <person name="Dugan-Rocha S."/>
            <person name="Elkadiri S."/>
            <person name="Gnanaolivu R.D."/>
            <person name="Hernandez B."/>
            <person name="Javaid M."/>
            <person name="Jayaseelan J.C."/>
            <person name="Lee S."/>
            <person name="Li M."/>
            <person name="Ming W."/>
            <person name="Munidasa M."/>
            <person name="Muniz J."/>
            <person name="Nguyen L."/>
            <person name="Ongeri F."/>
            <person name="Osuji N."/>
            <person name="Pu L.-L."/>
            <person name="Puazo M."/>
            <person name="Qu C."/>
            <person name="Quiroz J."/>
            <person name="Raj R."/>
            <person name="Weissenberger G."/>
            <person name="Xin Y."/>
            <person name="Zou X."/>
            <person name="Han Y."/>
            <person name="Richards S."/>
            <person name="Worley K."/>
            <person name="Muzny D."/>
            <person name="Gibbs R."/>
        </authorList>
    </citation>
    <scope>NUCLEOTIDE SEQUENCE</scope>
    <source>
        <strain evidence="1">Sampled in the wild</strain>
    </source>
</reference>
<reference evidence="1" key="2">
    <citation type="submission" date="2017-10" db="EMBL/GenBank/DDBJ databases">
        <title>Ladona fulva Genome sequencing and assembly.</title>
        <authorList>
            <person name="Murali S."/>
            <person name="Richards S."/>
            <person name="Bandaranaike D."/>
            <person name="Bellair M."/>
            <person name="Blankenburg K."/>
            <person name="Chao H."/>
            <person name="Dinh H."/>
            <person name="Doddapaneni H."/>
            <person name="Dugan-Rocha S."/>
            <person name="Elkadiri S."/>
            <person name="Gnanaolivu R."/>
            <person name="Hernandez B."/>
            <person name="Skinner E."/>
            <person name="Javaid M."/>
            <person name="Lee S."/>
            <person name="Li M."/>
            <person name="Ming W."/>
            <person name="Munidasa M."/>
            <person name="Muniz J."/>
            <person name="Nguyen L."/>
            <person name="Hughes D."/>
            <person name="Osuji N."/>
            <person name="Pu L.-L."/>
            <person name="Puazo M."/>
            <person name="Qu C."/>
            <person name="Quiroz J."/>
            <person name="Raj R."/>
            <person name="Weissenberger G."/>
            <person name="Xin Y."/>
            <person name="Zou X."/>
            <person name="Han Y."/>
            <person name="Worley K."/>
            <person name="Muzny D."/>
            <person name="Gibbs R."/>
        </authorList>
    </citation>
    <scope>NUCLEOTIDE SEQUENCE</scope>
    <source>
        <strain evidence="1">Sampled in the wild</strain>
    </source>
</reference>
<accession>A0A8K0P130</accession>
<keyword evidence="2" id="KW-1185">Reference proteome</keyword>
<organism evidence="1 2">
    <name type="scientific">Ladona fulva</name>
    <name type="common">Scarce chaser dragonfly</name>
    <name type="synonym">Libellula fulva</name>
    <dbReference type="NCBI Taxonomy" id="123851"/>
    <lineage>
        <taxon>Eukaryota</taxon>
        <taxon>Metazoa</taxon>
        <taxon>Ecdysozoa</taxon>
        <taxon>Arthropoda</taxon>
        <taxon>Hexapoda</taxon>
        <taxon>Insecta</taxon>
        <taxon>Pterygota</taxon>
        <taxon>Palaeoptera</taxon>
        <taxon>Odonata</taxon>
        <taxon>Epiprocta</taxon>
        <taxon>Anisoptera</taxon>
        <taxon>Libelluloidea</taxon>
        <taxon>Libellulidae</taxon>
        <taxon>Ladona</taxon>
    </lineage>
</organism>